<gene>
    <name evidence="3" type="primary">LOC103523586</name>
</gene>
<name>A0A1S3DSF7_DIACI</name>
<evidence type="ECO:0000313" key="2">
    <source>
        <dbReference type="Proteomes" id="UP000079169"/>
    </source>
</evidence>
<evidence type="ECO:0000256" key="1">
    <source>
        <dbReference type="SAM" id="MobiDB-lite"/>
    </source>
</evidence>
<organism evidence="2 3">
    <name type="scientific">Diaphorina citri</name>
    <name type="common">Asian citrus psyllid</name>
    <dbReference type="NCBI Taxonomy" id="121845"/>
    <lineage>
        <taxon>Eukaryota</taxon>
        <taxon>Metazoa</taxon>
        <taxon>Ecdysozoa</taxon>
        <taxon>Arthropoda</taxon>
        <taxon>Hexapoda</taxon>
        <taxon>Insecta</taxon>
        <taxon>Pterygota</taxon>
        <taxon>Neoptera</taxon>
        <taxon>Paraneoptera</taxon>
        <taxon>Hemiptera</taxon>
        <taxon>Sternorrhyncha</taxon>
        <taxon>Psylloidea</taxon>
        <taxon>Psyllidae</taxon>
        <taxon>Diaphorininae</taxon>
        <taxon>Diaphorina</taxon>
    </lineage>
</organism>
<feature type="compositionally biased region" description="Basic residues" evidence="1">
    <location>
        <begin position="72"/>
        <end position="81"/>
    </location>
</feature>
<feature type="region of interest" description="Disordered" evidence="1">
    <location>
        <begin position="1"/>
        <end position="105"/>
    </location>
</feature>
<feature type="non-terminal residue" evidence="3">
    <location>
        <position position="105"/>
    </location>
</feature>
<keyword evidence="2" id="KW-1185">Reference proteome</keyword>
<reference evidence="3" key="1">
    <citation type="submission" date="2025-08" db="UniProtKB">
        <authorList>
            <consortium name="RefSeq"/>
        </authorList>
    </citation>
    <scope>IDENTIFICATION</scope>
</reference>
<dbReference type="RefSeq" id="XP_008486841.1">
    <property type="nucleotide sequence ID" value="XM_008488619.1"/>
</dbReference>
<dbReference type="GeneID" id="103523586"/>
<dbReference type="AlphaFoldDB" id="A0A1S3DSF7"/>
<protein>
    <submittedName>
        <fullName evidence="3">Uncharacterized protein LOC103523586</fullName>
    </submittedName>
</protein>
<feature type="compositionally biased region" description="Basic and acidic residues" evidence="1">
    <location>
        <begin position="28"/>
        <end position="37"/>
    </location>
</feature>
<dbReference type="KEGG" id="dci:103523586"/>
<proteinExistence type="predicted"/>
<dbReference type="Proteomes" id="UP000079169">
    <property type="component" value="Unplaced"/>
</dbReference>
<evidence type="ECO:0000313" key="3">
    <source>
        <dbReference type="RefSeq" id="XP_008486841.1"/>
    </source>
</evidence>
<accession>A0A1S3DSF7</accession>
<sequence length="105" mass="11659">MGSTNGNAGGGASVKRRNSTKRASLTESFKKFVDKLRHGGKKRNSTSNNGGGQNSPDQLDRTQNSEPIVPPRSKHKNRTRKYYLGEDPYGSMYGKEKEYDSVTVY</sequence>
<dbReference type="PaxDb" id="121845-A0A1S3DSF7"/>
<feature type="compositionally biased region" description="Basic and acidic residues" evidence="1">
    <location>
        <begin position="94"/>
        <end position="105"/>
    </location>
</feature>